<dbReference type="Pfam" id="PF00990">
    <property type="entry name" value="GGDEF"/>
    <property type="match status" value="1"/>
</dbReference>
<dbReference type="InterPro" id="IPR001633">
    <property type="entry name" value="EAL_dom"/>
</dbReference>
<dbReference type="InterPro" id="IPR000644">
    <property type="entry name" value="CBS_dom"/>
</dbReference>
<gene>
    <name evidence="5" type="ORF">GCM10010970_40160</name>
</gene>
<dbReference type="PANTHER" id="PTHR33121">
    <property type="entry name" value="CYCLIC DI-GMP PHOSPHODIESTERASE PDEF"/>
    <property type="match status" value="1"/>
</dbReference>
<reference evidence="6" key="1">
    <citation type="journal article" date="2019" name="Int. J. Syst. Evol. Microbiol.">
        <title>The Global Catalogue of Microorganisms (GCM) 10K type strain sequencing project: providing services to taxonomists for standard genome sequencing and annotation.</title>
        <authorList>
            <consortium name="The Broad Institute Genomics Platform"/>
            <consortium name="The Broad Institute Genome Sequencing Center for Infectious Disease"/>
            <person name="Wu L."/>
            <person name="Ma J."/>
        </authorList>
    </citation>
    <scope>NUCLEOTIDE SEQUENCE [LARGE SCALE GENOMIC DNA]</scope>
    <source>
        <strain evidence="6">CGMCC 1.8859</strain>
    </source>
</reference>
<dbReference type="SUPFAM" id="SSF54631">
    <property type="entry name" value="CBS-domain pair"/>
    <property type="match status" value="1"/>
</dbReference>
<dbReference type="NCBIfam" id="TIGR00254">
    <property type="entry name" value="GGDEF"/>
    <property type="match status" value="1"/>
</dbReference>
<dbReference type="SMART" id="SM00267">
    <property type="entry name" value="GGDEF"/>
    <property type="match status" value="1"/>
</dbReference>
<dbReference type="PROSITE" id="PS50883">
    <property type="entry name" value="EAL"/>
    <property type="match status" value="1"/>
</dbReference>
<dbReference type="Gene3D" id="3.30.70.270">
    <property type="match status" value="1"/>
</dbReference>
<evidence type="ECO:0000259" key="2">
    <source>
        <dbReference type="PROSITE" id="PS50883"/>
    </source>
</evidence>
<dbReference type="CDD" id="cd01949">
    <property type="entry name" value="GGDEF"/>
    <property type="match status" value="1"/>
</dbReference>
<name>A0ABQ2PFH5_9NEIS</name>
<dbReference type="PROSITE" id="PS50887">
    <property type="entry name" value="GGDEF"/>
    <property type="match status" value="1"/>
</dbReference>
<comment type="caution">
    <text evidence="5">The sequence shown here is derived from an EMBL/GenBank/DDBJ whole genome shotgun (WGS) entry which is preliminary data.</text>
</comment>
<evidence type="ECO:0000313" key="6">
    <source>
        <dbReference type="Proteomes" id="UP000637267"/>
    </source>
</evidence>
<dbReference type="PROSITE" id="PS51371">
    <property type="entry name" value="CBS"/>
    <property type="match status" value="1"/>
</dbReference>
<dbReference type="PANTHER" id="PTHR33121:SF76">
    <property type="entry name" value="SIGNALING PROTEIN"/>
    <property type="match status" value="1"/>
</dbReference>
<dbReference type="Pfam" id="PF00563">
    <property type="entry name" value="EAL"/>
    <property type="match status" value="1"/>
</dbReference>
<dbReference type="Gene3D" id="3.20.20.450">
    <property type="entry name" value="EAL domain"/>
    <property type="match status" value="1"/>
</dbReference>
<dbReference type="InterPro" id="IPR043128">
    <property type="entry name" value="Rev_trsase/Diguanyl_cyclase"/>
</dbReference>
<keyword evidence="1" id="KW-0129">CBS domain</keyword>
<evidence type="ECO:0000259" key="4">
    <source>
        <dbReference type="PROSITE" id="PS51371"/>
    </source>
</evidence>
<dbReference type="InterPro" id="IPR029787">
    <property type="entry name" value="Nucleotide_cyclase"/>
</dbReference>
<dbReference type="Gene3D" id="3.10.580.10">
    <property type="entry name" value="CBS-domain"/>
    <property type="match status" value="1"/>
</dbReference>
<dbReference type="InterPro" id="IPR050706">
    <property type="entry name" value="Cyclic-di-GMP_PDE-like"/>
</dbReference>
<dbReference type="InterPro" id="IPR035919">
    <property type="entry name" value="EAL_sf"/>
</dbReference>
<accession>A0ABQ2PFH5</accession>
<sequence length="594" mass="66475">MNPLLNLDNLRRDLEEIIREKRLSALFQPIASLHDGEAFGYEGLIRGPSTSFLHSPINLFRCAEQVGILPLLDFACRRAIIESFVAQNLPGRLFLNVSPACLSHPDFHPGATLDILRETGMAPQRVVIELTETQPTHDYEQLKEALLHYREMGFRIALDDLGEGFSSLRLWSELKPDFVKIDKYFVQGLAADAQKRQFVRSIQHIALNIGTRVVAEGIETPQELQVVQRIGIAFAQGYHIGKPLAHPPRHIALDLSETPSPPLPGQGHRNAGGLLVTVDTVPPSETSNAVYQRFTEAPQLYAIPVVENQRPLGLLKRHEVLEFFSRPFSHELHGSRACSHLMDRAPLIVEQSMSLQELSQMVTTAERRYLADGFIITQNGHYQGMGTGHDLVRAITELQIRAARYANPLTLLPGNVPIQEKLETLLDEARPFTMVYFDLDYFKPYNDVYGYVRGDDMIRLTGELLMRAADPQTDFVGHIGGDDFVVIFRSSDWHERCEALLEEFAQRVSGFFYAEHLAAGFYDAPDRCGIMQQQPLVTLSAGVVEVEPGQFENHHQVAAAATHAKSMAKQSAGCSLFIERRRQPPEPLPAPIAA</sequence>
<evidence type="ECO:0000313" key="5">
    <source>
        <dbReference type="EMBL" id="GGP24016.1"/>
    </source>
</evidence>
<proteinExistence type="predicted"/>
<evidence type="ECO:0000256" key="1">
    <source>
        <dbReference type="PROSITE-ProRule" id="PRU00703"/>
    </source>
</evidence>
<dbReference type="SUPFAM" id="SSF141868">
    <property type="entry name" value="EAL domain-like"/>
    <property type="match status" value="1"/>
</dbReference>
<keyword evidence="6" id="KW-1185">Reference proteome</keyword>
<protein>
    <submittedName>
        <fullName evidence="5">Diguanylate phosphodiesterase</fullName>
    </submittedName>
</protein>
<dbReference type="InterPro" id="IPR046342">
    <property type="entry name" value="CBS_dom_sf"/>
</dbReference>
<dbReference type="RefSeq" id="WP_188706962.1">
    <property type="nucleotide sequence ID" value="NZ_BMLX01000009.1"/>
</dbReference>
<dbReference type="CDD" id="cd04598">
    <property type="entry name" value="CBS_pair_GGDEF_EAL"/>
    <property type="match status" value="1"/>
</dbReference>
<dbReference type="CDD" id="cd01948">
    <property type="entry name" value="EAL"/>
    <property type="match status" value="1"/>
</dbReference>
<organism evidence="5 6">
    <name type="scientific">Silvimonas iriomotensis</name>
    <dbReference type="NCBI Taxonomy" id="449662"/>
    <lineage>
        <taxon>Bacteria</taxon>
        <taxon>Pseudomonadati</taxon>
        <taxon>Pseudomonadota</taxon>
        <taxon>Betaproteobacteria</taxon>
        <taxon>Neisseriales</taxon>
        <taxon>Chitinibacteraceae</taxon>
        <taxon>Silvimonas</taxon>
    </lineage>
</organism>
<dbReference type="Proteomes" id="UP000637267">
    <property type="component" value="Unassembled WGS sequence"/>
</dbReference>
<feature type="domain" description="EAL" evidence="2">
    <location>
        <begin position="7"/>
        <end position="257"/>
    </location>
</feature>
<dbReference type="EMBL" id="BMLX01000009">
    <property type="protein sequence ID" value="GGP24016.1"/>
    <property type="molecule type" value="Genomic_DNA"/>
</dbReference>
<dbReference type="InterPro" id="IPR000160">
    <property type="entry name" value="GGDEF_dom"/>
</dbReference>
<feature type="domain" description="CBS" evidence="4">
    <location>
        <begin position="274"/>
        <end position="332"/>
    </location>
</feature>
<feature type="domain" description="GGDEF" evidence="3">
    <location>
        <begin position="430"/>
        <end position="581"/>
    </location>
</feature>
<dbReference type="SUPFAM" id="SSF55073">
    <property type="entry name" value="Nucleotide cyclase"/>
    <property type="match status" value="1"/>
</dbReference>
<evidence type="ECO:0000259" key="3">
    <source>
        <dbReference type="PROSITE" id="PS50887"/>
    </source>
</evidence>
<dbReference type="SMART" id="SM00052">
    <property type="entry name" value="EAL"/>
    <property type="match status" value="1"/>
</dbReference>